<evidence type="ECO:0000256" key="1">
    <source>
        <dbReference type="SAM" id="Phobius"/>
    </source>
</evidence>
<accession>A0A2M7XHX3</accession>
<reference evidence="3" key="1">
    <citation type="submission" date="2017-09" db="EMBL/GenBank/DDBJ databases">
        <title>Depth-based differentiation of microbial function through sediment-hosted aquifers and enrichment of novel symbionts in the deep terrestrial subsurface.</title>
        <authorList>
            <person name="Probst A.J."/>
            <person name="Ladd B."/>
            <person name="Jarett J.K."/>
            <person name="Geller-Mcgrath D.E."/>
            <person name="Sieber C.M.K."/>
            <person name="Emerson J.B."/>
            <person name="Anantharaman K."/>
            <person name="Thomas B.C."/>
            <person name="Malmstrom R."/>
            <person name="Stieglmeier M."/>
            <person name="Klingl A."/>
            <person name="Woyke T."/>
            <person name="Ryan C.M."/>
            <person name="Banfield J.F."/>
        </authorList>
    </citation>
    <scope>NUCLEOTIDE SEQUENCE [LARGE SCALE GENOMIC DNA]</scope>
</reference>
<protein>
    <submittedName>
        <fullName evidence="2">Uncharacterized protein</fullName>
    </submittedName>
</protein>
<dbReference type="Proteomes" id="UP000229749">
    <property type="component" value="Unassembled WGS sequence"/>
</dbReference>
<dbReference type="EMBL" id="PFWS01000019">
    <property type="protein sequence ID" value="PJA47468.1"/>
    <property type="molecule type" value="Genomic_DNA"/>
</dbReference>
<feature type="transmembrane region" description="Helical" evidence="1">
    <location>
        <begin position="42"/>
        <end position="64"/>
    </location>
</feature>
<evidence type="ECO:0000313" key="3">
    <source>
        <dbReference type="Proteomes" id="UP000229749"/>
    </source>
</evidence>
<sequence>MNISIPLFILLVPFALFLLFYIFYSLFNLYHLLRYGISEYKMFLVIVVYMGISIFLFGSVLYGFQQFDWLVSFDLSSIFSNTSTHLFEPIL</sequence>
<keyword evidence="1" id="KW-0812">Transmembrane</keyword>
<proteinExistence type="predicted"/>
<organism evidence="2 3">
    <name type="scientific">Candidatus Uhrbacteria bacterium CG_4_9_14_3_um_filter_36_7</name>
    <dbReference type="NCBI Taxonomy" id="1975033"/>
    <lineage>
        <taxon>Bacteria</taxon>
        <taxon>Candidatus Uhriibacteriota</taxon>
    </lineage>
</organism>
<keyword evidence="1" id="KW-1133">Transmembrane helix</keyword>
<evidence type="ECO:0000313" key="2">
    <source>
        <dbReference type="EMBL" id="PJA47468.1"/>
    </source>
</evidence>
<gene>
    <name evidence="2" type="ORF">CO172_01255</name>
</gene>
<comment type="caution">
    <text evidence="2">The sequence shown here is derived from an EMBL/GenBank/DDBJ whole genome shotgun (WGS) entry which is preliminary data.</text>
</comment>
<keyword evidence="1" id="KW-0472">Membrane</keyword>
<dbReference type="AlphaFoldDB" id="A0A2M7XHX3"/>
<name>A0A2M7XHX3_9BACT</name>
<feature type="transmembrane region" description="Helical" evidence="1">
    <location>
        <begin position="6"/>
        <end position="30"/>
    </location>
</feature>